<evidence type="ECO:0000313" key="1">
    <source>
        <dbReference type="EMBL" id="KAL0918104.1"/>
    </source>
</evidence>
<evidence type="ECO:0000313" key="2">
    <source>
        <dbReference type="Proteomes" id="UP001552299"/>
    </source>
</evidence>
<keyword evidence="2" id="KW-1185">Reference proteome</keyword>
<dbReference type="AlphaFoldDB" id="A0ABD0UZH0"/>
<accession>A0ABD0UZH0</accession>
<protein>
    <submittedName>
        <fullName evidence="1">Uncharacterized protein</fullName>
    </submittedName>
</protein>
<dbReference type="EMBL" id="JANQDX010000009">
    <property type="protein sequence ID" value="KAL0918104.1"/>
    <property type="molecule type" value="Genomic_DNA"/>
</dbReference>
<name>A0ABD0UZH0_DENTH</name>
<proteinExistence type="predicted"/>
<reference evidence="1 2" key="1">
    <citation type="journal article" date="2024" name="Plant Biotechnol. J.">
        <title>Dendrobium thyrsiflorum genome and its molecular insights into genes involved in important horticultural traits.</title>
        <authorList>
            <person name="Chen B."/>
            <person name="Wang J.Y."/>
            <person name="Zheng P.J."/>
            <person name="Li K.L."/>
            <person name="Liang Y.M."/>
            <person name="Chen X.F."/>
            <person name="Zhang C."/>
            <person name="Zhao X."/>
            <person name="He X."/>
            <person name="Zhang G.Q."/>
            <person name="Liu Z.J."/>
            <person name="Xu Q."/>
        </authorList>
    </citation>
    <scope>NUCLEOTIDE SEQUENCE [LARGE SCALE GENOMIC DNA]</scope>
    <source>
        <strain evidence="1">GZMU011</strain>
    </source>
</reference>
<dbReference type="Proteomes" id="UP001552299">
    <property type="component" value="Unassembled WGS sequence"/>
</dbReference>
<comment type="caution">
    <text evidence="1">The sequence shown here is derived from an EMBL/GenBank/DDBJ whole genome shotgun (WGS) entry which is preliminary data.</text>
</comment>
<sequence>MGPNQRPKARLEGSNHNLDYQTISEHVMLILDETNPTSLRSPNSDIIKALKCLINDHADFEEATRQRNDGEVRGDAWLNLLEIGGGNGGVLFDDLRDVEAMAPPVRDYVILNKIEALCFID</sequence>
<organism evidence="1 2">
    <name type="scientific">Dendrobium thyrsiflorum</name>
    <name type="common">Pinecone-like raceme dendrobium</name>
    <name type="synonym">Orchid</name>
    <dbReference type="NCBI Taxonomy" id="117978"/>
    <lineage>
        <taxon>Eukaryota</taxon>
        <taxon>Viridiplantae</taxon>
        <taxon>Streptophyta</taxon>
        <taxon>Embryophyta</taxon>
        <taxon>Tracheophyta</taxon>
        <taxon>Spermatophyta</taxon>
        <taxon>Magnoliopsida</taxon>
        <taxon>Liliopsida</taxon>
        <taxon>Asparagales</taxon>
        <taxon>Orchidaceae</taxon>
        <taxon>Epidendroideae</taxon>
        <taxon>Malaxideae</taxon>
        <taxon>Dendrobiinae</taxon>
        <taxon>Dendrobium</taxon>
    </lineage>
</organism>
<gene>
    <name evidence="1" type="ORF">M5K25_010095</name>
</gene>